<comment type="caution">
    <text evidence="1">The sequence shown here is derived from an EMBL/GenBank/DDBJ whole genome shotgun (WGS) entry which is preliminary data.</text>
</comment>
<dbReference type="OrthoDB" id="5326346at2759"/>
<evidence type="ECO:0008006" key="3">
    <source>
        <dbReference type="Google" id="ProtNLM"/>
    </source>
</evidence>
<keyword evidence="2" id="KW-1185">Reference proteome</keyword>
<sequence length="387" mass="43312">MVVLTHDVDPRGDLVVVLKEPNSKNLTLDVSIRPSGTVLGKEGYQNDKDVLNLPKAKSILSAVEASDKEPVEVHFKVSSQHMKLASPFFERMLNGQWSESIFSKAPSTPPSRAGPGSLEPYTEIFDDAYERFPPRSATCTSSSPLPTREVNAHGWSPDALLLVLKVIHGMNDEFPLVISVEFLAEVAAIVDYYQCQRALQLAGEVWHQTMYRFPLAYGKRCILWLFIAWAFGWKDDFSKLASFVIEHGEGLELIKSNELSVTVILGTLDNKRQECITKILTRLDELEDELGDDRAGCDHRCSSMLLGSLLRERKNLPLLDPVLQSPYKGYSVYEYAKKISAFRVMDWGYIGWGQPTTAHGCTIIALMQPLLKAIDDDIKNFDISKSG</sequence>
<gene>
    <name evidence="1" type="ORF">FMUND_4282</name>
</gene>
<protein>
    <recommendedName>
        <fullName evidence="3">BTB domain-containing protein</fullName>
    </recommendedName>
</protein>
<evidence type="ECO:0000313" key="2">
    <source>
        <dbReference type="Proteomes" id="UP000544331"/>
    </source>
</evidence>
<dbReference type="AlphaFoldDB" id="A0A8H5Z0C3"/>
<dbReference type="EMBL" id="JAAOAN010000130">
    <property type="protein sequence ID" value="KAF5720460.1"/>
    <property type="molecule type" value="Genomic_DNA"/>
</dbReference>
<dbReference type="Gene3D" id="3.30.710.10">
    <property type="entry name" value="Potassium Channel Kv1.1, Chain A"/>
    <property type="match status" value="1"/>
</dbReference>
<reference evidence="1 2" key="1">
    <citation type="submission" date="2020-05" db="EMBL/GenBank/DDBJ databases">
        <title>Identification and distribution of gene clusters putatively required for synthesis of sphingolipid metabolism inhibitors in phylogenetically diverse species of the filamentous fungus Fusarium.</title>
        <authorList>
            <person name="Kim H.-S."/>
            <person name="Busman M."/>
            <person name="Brown D.W."/>
            <person name="Divon H."/>
            <person name="Uhlig S."/>
            <person name="Proctor R.H."/>
        </authorList>
    </citation>
    <scope>NUCLEOTIDE SEQUENCE [LARGE SCALE GENOMIC DNA]</scope>
    <source>
        <strain evidence="1 2">NRRL 66235</strain>
    </source>
</reference>
<proteinExistence type="predicted"/>
<accession>A0A8H5Z0C3</accession>
<evidence type="ECO:0000313" key="1">
    <source>
        <dbReference type="EMBL" id="KAF5720460.1"/>
    </source>
</evidence>
<dbReference type="Proteomes" id="UP000544331">
    <property type="component" value="Unassembled WGS sequence"/>
</dbReference>
<name>A0A8H5Z0C3_9HYPO</name>
<organism evidence="1 2">
    <name type="scientific">Fusarium mundagurra</name>
    <dbReference type="NCBI Taxonomy" id="1567541"/>
    <lineage>
        <taxon>Eukaryota</taxon>
        <taxon>Fungi</taxon>
        <taxon>Dikarya</taxon>
        <taxon>Ascomycota</taxon>
        <taxon>Pezizomycotina</taxon>
        <taxon>Sordariomycetes</taxon>
        <taxon>Hypocreomycetidae</taxon>
        <taxon>Hypocreales</taxon>
        <taxon>Nectriaceae</taxon>
        <taxon>Fusarium</taxon>
        <taxon>Fusarium fujikuroi species complex</taxon>
    </lineage>
</organism>
<dbReference type="InterPro" id="IPR011333">
    <property type="entry name" value="SKP1/BTB/POZ_sf"/>
</dbReference>